<dbReference type="Proteomes" id="UP000274429">
    <property type="component" value="Unassembled WGS sequence"/>
</dbReference>
<dbReference type="AlphaFoldDB" id="A0A0R3WT15"/>
<dbReference type="InterPro" id="IPR036388">
    <property type="entry name" value="WH-like_DNA-bd_sf"/>
</dbReference>
<organism evidence="6">
    <name type="scientific">Hydatigena taeniaeformis</name>
    <name type="common">Feline tapeworm</name>
    <name type="synonym">Taenia taeniaeformis</name>
    <dbReference type="NCBI Taxonomy" id="6205"/>
    <lineage>
        <taxon>Eukaryota</taxon>
        <taxon>Metazoa</taxon>
        <taxon>Spiralia</taxon>
        <taxon>Lophotrochozoa</taxon>
        <taxon>Platyhelminthes</taxon>
        <taxon>Cestoda</taxon>
        <taxon>Eucestoda</taxon>
        <taxon>Cyclophyllidea</taxon>
        <taxon>Taeniidae</taxon>
        <taxon>Hydatigera</taxon>
    </lineage>
</organism>
<reference evidence="6" key="1">
    <citation type="submission" date="2017-02" db="UniProtKB">
        <authorList>
            <consortium name="WormBaseParasite"/>
        </authorList>
    </citation>
    <scope>IDENTIFICATION</scope>
</reference>
<evidence type="ECO:0000256" key="1">
    <source>
        <dbReference type="ARBA" id="ARBA00006184"/>
    </source>
</evidence>
<dbReference type="OrthoDB" id="1926878at2759"/>
<evidence type="ECO:0000256" key="2">
    <source>
        <dbReference type="ARBA" id="ARBA00022705"/>
    </source>
</evidence>
<dbReference type="EMBL" id="UYWX01003245">
    <property type="protein sequence ID" value="VDM23690.1"/>
    <property type="molecule type" value="Genomic_DNA"/>
</dbReference>
<evidence type="ECO:0000259" key="3">
    <source>
        <dbReference type="Pfam" id="PF09079"/>
    </source>
</evidence>
<dbReference type="STRING" id="6205.A0A0R3WT15"/>
<dbReference type="SUPFAM" id="SSF46785">
    <property type="entry name" value="Winged helix' DNA-binding domain"/>
    <property type="match status" value="1"/>
</dbReference>
<comment type="similarity">
    <text evidence="1">Belongs to the CDC6/cdc18 family.</text>
</comment>
<evidence type="ECO:0000313" key="4">
    <source>
        <dbReference type="EMBL" id="VDM23690.1"/>
    </source>
</evidence>
<accession>A0A0R3WT15</accession>
<name>A0A0R3WT15_HYDTA</name>
<dbReference type="PANTHER" id="PTHR10763:SF26">
    <property type="entry name" value="CELL DIVISION CONTROL PROTEIN 6 HOMOLOG"/>
    <property type="match status" value="1"/>
</dbReference>
<sequence>MKIWLIKPSFQKVAASSGDVRIALAVCRRALELARLEARLANGADLKVTYETTITGRTVTPLQKRIMSSPSVRTSLRKRCALAESSVESEENLAIPMVRHISQAIQEVQSGGSVVTSRGACVSASGGMPLHHKLVLAACLLLRRLRGIKETSMGQVFDVYVYVCAQRGNLSPLQMDEFVSVCELLESHGLIHLVVGTGAGAISMPARQKRLSLLLDDKGVERSLNDDLLFSSILSIRTLPCCRKV</sequence>
<dbReference type="InterPro" id="IPR050311">
    <property type="entry name" value="ORC1/CDC6"/>
</dbReference>
<keyword evidence="5" id="KW-1185">Reference proteome</keyword>
<dbReference type="WBParaSite" id="TTAC_0000390501-mRNA-1">
    <property type="protein sequence ID" value="TTAC_0000390501-mRNA-1"/>
    <property type="gene ID" value="TTAC_0000390501"/>
</dbReference>
<evidence type="ECO:0000313" key="5">
    <source>
        <dbReference type="Proteomes" id="UP000274429"/>
    </source>
</evidence>
<keyword evidence="2" id="KW-0235">DNA replication</keyword>
<proteinExistence type="inferred from homology"/>
<evidence type="ECO:0000313" key="6">
    <source>
        <dbReference type="WBParaSite" id="TTAC_0000390501-mRNA-1"/>
    </source>
</evidence>
<dbReference type="GO" id="GO:0006270">
    <property type="term" value="P:DNA replication initiation"/>
    <property type="evidence" value="ECO:0007669"/>
    <property type="project" value="TreeGrafter"/>
</dbReference>
<dbReference type="Gene3D" id="1.10.8.60">
    <property type="match status" value="1"/>
</dbReference>
<dbReference type="Pfam" id="PF09079">
    <property type="entry name" value="WHD_Cdc6"/>
    <property type="match status" value="1"/>
</dbReference>
<protein>
    <submittedName>
        <fullName evidence="6">Cdc6_C domain-containing protein</fullName>
    </submittedName>
</protein>
<dbReference type="PANTHER" id="PTHR10763">
    <property type="entry name" value="CELL DIVISION CONTROL PROTEIN 6-RELATED"/>
    <property type="match status" value="1"/>
</dbReference>
<dbReference type="GO" id="GO:0033314">
    <property type="term" value="P:mitotic DNA replication checkpoint signaling"/>
    <property type="evidence" value="ECO:0007669"/>
    <property type="project" value="TreeGrafter"/>
</dbReference>
<dbReference type="GO" id="GO:0003688">
    <property type="term" value="F:DNA replication origin binding"/>
    <property type="evidence" value="ECO:0007669"/>
    <property type="project" value="TreeGrafter"/>
</dbReference>
<gene>
    <name evidence="4" type="ORF">TTAC_LOCUS3890</name>
</gene>
<feature type="domain" description="Cdc6 C-terminal" evidence="3">
    <location>
        <begin position="127"/>
        <end position="198"/>
    </location>
</feature>
<dbReference type="InterPro" id="IPR036390">
    <property type="entry name" value="WH_DNA-bd_sf"/>
</dbReference>
<dbReference type="GO" id="GO:0005634">
    <property type="term" value="C:nucleus"/>
    <property type="evidence" value="ECO:0007669"/>
    <property type="project" value="TreeGrafter"/>
</dbReference>
<reference evidence="4 5" key="2">
    <citation type="submission" date="2018-11" db="EMBL/GenBank/DDBJ databases">
        <authorList>
            <consortium name="Pathogen Informatics"/>
        </authorList>
    </citation>
    <scope>NUCLEOTIDE SEQUENCE [LARGE SCALE GENOMIC DNA]</scope>
</reference>
<dbReference type="InterPro" id="IPR015163">
    <property type="entry name" value="Cdc6_C"/>
</dbReference>
<dbReference type="Gene3D" id="1.10.10.10">
    <property type="entry name" value="Winged helix-like DNA-binding domain superfamily/Winged helix DNA-binding domain"/>
    <property type="match status" value="1"/>
</dbReference>